<dbReference type="Proteomes" id="UP001163603">
    <property type="component" value="Chromosome 14"/>
</dbReference>
<reference evidence="2" key="1">
    <citation type="journal article" date="2023" name="G3 (Bethesda)">
        <title>Genome assembly and association tests identify interacting loci associated with vigor, precocity, and sex in interspecific pistachio rootstocks.</title>
        <authorList>
            <person name="Palmer W."/>
            <person name="Jacygrad E."/>
            <person name="Sagayaradj S."/>
            <person name="Cavanaugh K."/>
            <person name="Han R."/>
            <person name="Bertier L."/>
            <person name="Beede B."/>
            <person name="Kafkas S."/>
            <person name="Golino D."/>
            <person name="Preece J."/>
            <person name="Michelmore R."/>
        </authorList>
    </citation>
    <scope>NUCLEOTIDE SEQUENCE [LARGE SCALE GENOMIC DNA]</scope>
</reference>
<sequence>MVDRGKKNLFLKLEDAHNACIQAKDDALKVCLHSTRMPEEECLPDSSETNSWYQYYARAAYDYQLQNHNLVKERNELSAKLHSANSSPNFMKLV</sequence>
<protein>
    <submittedName>
        <fullName evidence="1">Uncharacterized protein</fullName>
    </submittedName>
</protein>
<name>A0ACC0X6X8_9ROSI</name>
<keyword evidence="2" id="KW-1185">Reference proteome</keyword>
<evidence type="ECO:0000313" key="2">
    <source>
        <dbReference type="Proteomes" id="UP001163603"/>
    </source>
</evidence>
<accession>A0ACC0X6X8</accession>
<evidence type="ECO:0000313" key="1">
    <source>
        <dbReference type="EMBL" id="KAJ0011183.1"/>
    </source>
</evidence>
<comment type="caution">
    <text evidence="1">The sequence shown here is derived from an EMBL/GenBank/DDBJ whole genome shotgun (WGS) entry which is preliminary data.</text>
</comment>
<dbReference type="EMBL" id="CM047749">
    <property type="protein sequence ID" value="KAJ0011183.1"/>
    <property type="molecule type" value="Genomic_DNA"/>
</dbReference>
<organism evidence="1 2">
    <name type="scientific">Pistacia integerrima</name>
    <dbReference type="NCBI Taxonomy" id="434235"/>
    <lineage>
        <taxon>Eukaryota</taxon>
        <taxon>Viridiplantae</taxon>
        <taxon>Streptophyta</taxon>
        <taxon>Embryophyta</taxon>
        <taxon>Tracheophyta</taxon>
        <taxon>Spermatophyta</taxon>
        <taxon>Magnoliopsida</taxon>
        <taxon>eudicotyledons</taxon>
        <taxon>Gunneridae</taxon>
        <taxon>Pentapetalae</taxon>
        <taxon>rosids</taxon>
        <taxon>malvids</taxon>
        <taxon>Sapindales</taxon>
        <taxon>Anacardiaceae</taxon>
        <taxon>Pistacia</taxon>
    </lineage>
</organism>
<proteinExistence type="predicted"/>
<gene>
    <name evidence="1" type="ORF">Pint_34315</name>
</gene>